<dbReference type="Proteomes" id="UP000188533">
    <property type="component" value="Unassembled WGS sequence"/>
</dbReference>
<feature type="compositionally biased region" description="Basic and acidic residues" evidence="1">
    <location>
        <begin position="19"/>
        <end position="29"/>
    </location>
</feature>
<feature type="region of interest" description="Disordered" evidence="1">
    <location>
        <begin position="48"/>
        <end position="82"/>
    </location>
</feature>
<reference evidence="2 3" key="1">
    <citation type="submission" date="2016-08" db="EMBL/GenBank/DDBJ databases">
        <authorList>
            <consortium name="Lentinula edodes genome sequencing consortium"/>
            <person name="Sakamoto Y."/>
            <person name="Nakade K."/>
            <person name="Sato S."/>
            <person name="Yoshida Y."/>
            <person name="Miyazaki K."/>
            <person name="Natsume S."/>
            <person name="Konno N."/>
        </authorList>
    </citation>
    <scope>NUCLEOTIDE SEQUENCE [LARGE SCALE GENOMIC DNA]</scope>
    <source>
        <strain evidence="2 3">NBRC 111202</strain>
    </source>
</reference>
<dbReference type="EMBL" id="BDGU01000005">
    <property type="protein sequence ID" value="GAV98754.1"/>
    <property type="molecule type" value="Genomic_DNA"/>
</dbReference>
<organism evidence="2 3">
    <name type="scientific">Lentinula edodes</name>
    <name type="common">Shiitake mushroom</name>
    <name type="synonym">Lentinus edodes</name>
    <dbReference type="NCBI Taxonomy" id="5353"/>
    <lineage>
        <taxon>Eukaryota</taxon>
        <taxon>Fungi</taxon>
        <taxon>Dikarya</taxon>
        <taxon>Basidiomycota</taxon>
        <taxon>Agaricomycotina</taxon>
        <taxon>Agaricomycetes</taxon>
        <taxon>Agaricomycetidae</taxon>
        <taxon>Agaricales</taxon>
        <taxon>Marasmiineae</taxon>
        <taxon>Omphalotaceae</taxon>
        <taxon>Lentinula</taxon>
    </lineage>
</organism>
<accession>A0A1Q3DUT0</accession>
<feature type="compositionally biased region" description="Low complexity" evidence="1">
    <location>
        <begin position="63"/>
        <end position="77"/>
    </location>
</feature>
<evidence type="ECO:0000256" key="1">
    <source>
        <dbReference type="SAM" id="MobiDB-lite"/>
    </source>
</evidence>
<evidence type="ECO:0000313" key="2">
    <source>
        <dbReference type="EMBL" id="GAV98754.1"/>
    </source>
</evidence>
<proteinExistence type="predicted"/>
<gene>
    <name evidence="2" type="ORF">LENED_000154</name>
</gene>
<feature type="region of interest" description="Disordered" evidence="1">
    <location>
        <begin position="1"/>
        <end position="29"/>
    </location>
</feature>
<reference evidence="2 3" key="2">
    <citation type="submission" date="2017-02" db="EMBL/GenBank/DDBJ databases">
        <title>A genome survey and senescence transcriptome analysis in Lentinula edodes.</title>
        <authorList>
            <person name="Sakamoto Y."/>
            <person name="Nakade K."/>
            <person name="Sato S."/>
            <person name="Yoshida Y."/>
            <person name="Miyazaki K."/>
            <person name="Natsume S."/>
            <person name="Konno N."/>
        </authorList>
    </citation>
    <scope>NUCLEOTIDE SEQUENCE [LARGE SCALE GENOMIC DNA]</scope>
    <source>
        <strain evidence="2 3">NBRC 111202</strain>
    </source>
</reference>
<evidence type="ECO:0000313" key="3">
    <source>
        <dbReference type="Proteomes" id="UP000188533"/>
    </source>
</evidence>
<protein>
    <submittedName>
        <fullName evidence="2">Uncharacterized protein</fullName>
    </submittedName>
</protein>
<feature type="compositionally biased region" description="Polar residues" evidence="1">
    <location>
        <begin position="8"/>
        <end position="18"/>
    </location>
</feature>
<keyword evidence="3" id="KW-1185">Reference proteome</keyword>
<name>A0A1Q3DUT0_LENED</name>
<sequence>MVALFANNEFSPSQGTQLDTERRDSRTVEEKNDLLRWAKEFDASHPYISREELAQRRQASSGSLQSSAYPSRSSRTSQGLQLFDTERRNDVLIENGDLLRWAEEFDASHPYIPREELERRRKAKEDERAKTQASF</sequence>
<dbReference type="AlphaFoldDB" id="A0A1Q3DUT0"/>
<feature type="region of interest" description="Disordered" evidence="1">
    <location>
        <begin position="112"/>
        <end position="135"/>
    </location>
</feature>
<comment type="caution">
    <text evidence="2">The sequence shown here is derived from an EMBL/GenBank/DDBJ whole genome shotgun (WGS) entry which is preliminary data.</text>
</comment>